<proteinExistence type="predicted"/>
<dbReference type="GeneID" id="91149126"/>
<gene>
    <name evidence="5" type="ORF">ABID08_000707</name>
</gene>
<dbReference type="Proteomes" id="UP001549077">
    <property type="component" value="Unassembled WGS sequence"/>
</dbReference>
<dbReference type="NCBIfam" id="TIGR01543">
    <property type="entry name" value="proheadase_HK97"/>
    <property type="match status" value="1"/>
</dbReference>
<dbReference type="InterPro" id="IPR006433">
    <property type="entry name" value="Prohead_protease"/>
</dbReference>
<reference evidence="5 6" key="1">
    <citation type="submission" date="2024-06" db="EMBL/GenBank/DDBJ databases">
        <title>Genomic Encyclopedia of Type Strains, Phase IV (KMG-IV): sequencing the most valuable type-strain genomes for metagenomic binning, comparative biology and taxonomic classification.</title>
        <authorList>
            <person name="Goeker M."/>
        </authorList>
    </citation>
    <scope>NUCLEOTIDE SEQUENCE [LARGE SCALE GENOMIC DNA]</scope>
    <source>
        <strain evidence="5 6">DSM 29288</strain>
    </source>
</reference>
<keyword evidence="1" id="KW-1188">Viral release from host cell</keyword>
<dbReference type="InterPro" id="IPR054613">
    <property type="entry name" value="Peptidase_S78_dom"/>
</dbReference>
<evidence type="ECO:0000313" key="6">
    <source>
        <dbReference type="Proteomes" id="UP001549077"/>
    </source>
</evidence>
<evidence type="ECO:0000259" key="4">
    <source>
        <dbReference type="Pfam" id="PF04586"/>
    </source>
</evidence>
<evidence type="ECO:0000256" key="3">
    <source>
        <dbReference type="ARBA" id="ARBA00022801"/>
    </source>
</evidence>
<dbReference type="GO" id="GO:0008233">
    <property type="term" value="F:peptidase activity"/>
    <property type="evidence" value="ECO:0007669"/>
    <property type="project" value="UniProtKB-KW"/>
</dbReference>
<evidence type="ECO:0000256" key="1">
    <source>
        <dbReference type="ARBA" id="ARBA00022612"/>
    </source>
</evidence>
<evidence type="ECO:0000313" key="5">
    <source>
        <dbReference type="EMBL" id="MET3753368.1"/>
    </source>
</evidence>
<keyword evidence="6" id="KW-1185">Reference proteome</keyword>
<protein>
    <submittedName>
        <fullName evidence="5">HK97 family phage prohead protease</fullName>
    </submittedName>
</protein>
<name>A0ABV2MA65_9HYPH</name>
<comment type="caution">
    <text evidence="5">The sequence shown here is derived from an EMBL/GenBank/DDBJ whole genome shotgun (WGS) entry which is preliminary data.</text>
</comment>
<organism evidence="5 6">
    <name type="scientific">Rhizobium binae</name>
    <dbReference type="NCBI Taxonomy" id="1138190"/>
    <lineage>
        <taxon>Bacteria</taxon>
        <taxon>Pseudomonadati</taxon>
        <taxon>Pseudomonadota</taxon>
        <taxon>Alphaproteobacteria</taxon>
        <taxon>Hyphomicrobiales</taxon>
        <taxon>Rhizobiaceae</taxon>
        <taxon>Rhizobium/Agrobacterium group</taxon>
        <taxon>Rhizobium</taxon>
    </lineage>
</organism>
<keyword evidence="3" id="KW-0378">Hydrolase</keyword>
<dbReference type="Pfam" id="PF04586">
    <property type="entry name" value="Peptidase_S78"/>
    <property type="match status" value="1"/>
</dbReference>
<sequence length="246" mass="26901">MTTNKGVGVIEHRSFGLGELKVADIAASDGEMTFSGYGAVFNNVDAGDDLILKGAFAETIKSAKSTGIWPAMLSQHGVYGSQMTPIGVWTEMKEDDIGLYVEGKLANTERGREVYELLKMKPRPAISGLSIGYRAKEWTLRSTPTEPRRTLKAVDLLECSLVTFPMNGKARVLSVKSEFNPREIEDSLRDAGLSRADSVKAVAVFKSMLLRDEAEPDTDLRDEEEAAIKSDAQLTELAERIKALIA</sequence>
<dbReference type="EMBL" id="JBEPMY010000001">
    <property type="protein sequence ID" value="MET3753368.1"/>
    <property type="molecule type" value="Genomic_DNA"/>
</dbReference>
<dbReference type="RefSeq" id="WP_168302032.1">
    <property type="nucleotide sequence ID" value="NZ_CP071604.1"/>
</dbReference>
<evidence type="ECO:0000256" key="2">
    <source>
        <dbReference type="ARBA" id="ARBA00022670"/>
    </source>
</evidence>
<dbReference type="GO" id="GO:0006508">
    <property type="term" value="P:proteolysis"/>
    <property type="evidence" value="ECO:0007669"/>
    <property type="project" value="UniProtKB-KW"/>
</dbReference>
<feature type="domain" description="Prohead serine protease" evidence="4">
    <location>
        <begin position="26"/>
        <end position="178"/>
    </location>
</feature>
<accession>A0ABV2MA65</accession>
<keyword evidence="2 5" id="KW-0645">Protease</keyword>